<evidence type="ECO:0000256" key="5">
    <source>
        <dbReference type="ARBA" id="ARBA00023157"/>
    </source>
</evidence>
<dbReference type="SMART" id="SM00216">
    <property type="entry name" value="VWD"/>
    <property type="match status" value="1"/>
</dbReference>
<evidence type="ECO:0000256" key="7">
    <source>
        <dbReference type="SAM" id="Phobius"/>
    </source>
</evidence>
<dbReference type="PROSITE" id="PS51233">
    <property type="entry name" value="VWFD"/>
    <property type="match status" value="1"/>
</dbReference>
<keyword evidence="4 7" id="KW-0472">Membrane</keyword>
<feature type="chain" id="PRO_5043629132" evidence="8">
    <location>
        <begin position="24"/>
        <end position="1178"/>
    </location>
</feature>
<dbReference type="GO" id="GO:0007160">
    <property type="term" value="P:cell-matrix adhesion"/>
    <property type="evidence" value="ECO:0007669"/>
    <property type="project" value="InterPro"/>
</dbReference>
<name>A0AAV2IFV4_LYMST</name>
<dbReference type="Proteomes" id="UP001497497">
    <property type="component" value="Unassembled WGS sequence"/>
</dbReference>
<dbReference type="Pfam" id="PF06119">
    <property type="entry name" value="NIDO"/>
    <property type="match status" value="1"/>
</dbReference>
<sequence length="1178" mass="131619">MEALKKMALKLAVSCLLFMLILGYFPSEASLTKDTPPPMTEPPLINYGDTYGDTQLKDLGTASIELPFNISFFGSSFKFLHISPDGVLSFDKKMDYIDGVKWAEGVRNPSVDQPFIAPFYYNGFRPNNIDPLQYQGKVYYRYYETARLDTSDKWYSEKKNLATYLGSYLPEAVINAPGMFKAELVVVVTWQEVAEKNPTSGDCTTSHKCPAATFQAVLVSDRENTFVIFNYLKMDIPFHSSYQAGFNGGFGRGWYNVIPCQGSCGLGSNVSTVNDLPHLKGSDEKGRFILNVGHELIVRGGCLPSDIKAGLLEVFPLEIGMFGGEKLQVSGQCQPSGSKIYCKFGDAPDSVITEGNMVNEVKGFCPVPMLTQIGTLKVSWSRNRVDWSSDNEITVVLPEKVDPSKGRWENIKAEWYKRSAETITVNWDSSAFIPSSDRNQNVLVEVKLYGYRETADKVEYQILERLGETQNSRGEWSFAVDSHRCKTDCDKFEIGLFEIALPSHFHADAGSRIAIRYGPFPLGWYVNKELEETRGSDWSDQKCNEWHGRDSQQEEWLKSLLPCPCSLDQALADFGRFQPDPGCNLYTGSRCHYHTEAKHCVRSFVNTKEGAGNQCCYDKGGHLIHSQLSFQGSTPDRSHVWGAAPYNKPDLVPSLSHWKHDVVSYYYCCLWNEFGLCDKYMRQRPTADCKKYEPPGLGFLRGDPHITTFDGQTYTFVGSGDFWLVKTEKLKIQGRFTSRPNSWDLGELAQVGSWKPKALTSVTLLNEEGAVPIEIHPAPERTNRPHGLDIRIGGTRKFFFNESTIWQDFKGQSVVNNVLPGQSNNHDNFTILMSNQAGVNIVGINGLLHITVALPPTMKLAQNQGHGQGLFGTFDENNFNDFTSSSGAVSSPGTPKDKLFQDFALSWEVKEGDSLFQFNKLAERLDQLHPYFELKDIPFQFVGAPSQGDVSRLCSDNVHCQWDYRITGDSRVAQATRDADVTFGNIKSSAYRVENCGLPEIGEQAELNAYNFSIGHKVTVTGCKEGREFVGESTFTCTREKLEEAKEAERADYGEIRKDQKENVEYIVHWVPRPFTVCSGEPSEADIGLIIGISVAAAVVILIIIVIVILVVKKGKCRRSKSAKIEKPKPAERRGKEVIRDPTAAEAMLDEVDSRSPVYKPSKASSVRMSDIKSGTNV</sequence>
<evidence type="ECO:0000256" key="6">
    <source>
        <dbReference type="SAM" id="MobiDB-lite"/>
    </source>
</evidence>
<dbReference type="PROSITE" id="PS50856">
    <property type="entry name" value="AMOP"/>
    <property type="match status" value="1"/>
</dbReference>
<dbReference type="Pfam" id="PF23263">
    <property type="entry name" value="C8-3_MUC4"/>
    <property type="match status" value="1"/>
</dbReference>
<dbReference type="InterPro" id="IPR001846">
    <property type="entry name" value="VWF_type-D"/>
</dbReference>
<evidence type="ECO:0000259" key="9">
    <source>
        <dbReference type="PROSITE" id="PS50856"/>
    </source>
</evidence>
<reference evidence="11 12" key="1">
    <citation type="submission" date="2024-04" db="EMBL/GenBank/DDBJ databases">
        <authorList>
            <consortium name="Genoscope - CEA"/>
            <person name="William W."/>
        </authorList>
    </citation>
    <scope>NUCLEOTIDE SEQUENCE [LARGE SCALE GENOMIC DNA]</scope>
</reference>
<dbReference type="SMART" id="SM00539">
    <property type="entry name" value="NIDO"/>
    <property type="match status" value="1"/>
</dbReference>
<dbReference type="InterPro" id="IPR003886">
    <property type="entry name" value="NIDO_dom"/>
</dbReference>
<feature type="domain" description="VWFD" evidence="10">
    <location>
        <begin position="696"/>
        <end position="915"/>
    </location>
</feature>
<accession>A0AAV2IFV4</accession>
<feature type="transmembrane region" description="Helical" evidence="7">
    <location>
        <begin position="1087"/>
        <end position="1112"/>
    </location>
</feature>
<dbReference type="PANTHER" id="PTHR13802">
    <property type="entry name" value="MUCIN 4-RELATED"/>
    <property type="match status" value="1"/>
</dbReference>
<evidence type="ECO:0000259" key="10">
    <source>
        <dbReference type="PROSITE" id="PS51233"/>
    </source>
</evidence>
<keyword evidence="12" id="KW-1185">Reference proteome</keyword>
<comment type="subcellular location">
    <subcellularLocation>
        <location evidence="1">Membrane</location>
    </subcellularLocation>
</comment>
<feature type="compositionally biased region" description="Polar residues" evidence="6">
    <location>
        <begin position="1163"/>
        <end position="1178"/>
    </location>
</feature>
<feature type="region of interest" description="Disordered" evidence="6">
    <location>
        <begin position="1152"/>
        <end position="1178"/>
    </location>
</feature>
<evidence type="ECO:0000256" key="2">
    <source>
        <dbReference type="ARBA" id="ARBA00022692"/>
    </source>
</evidence>
<evidence type="ECO:0000313" key="12">
    <source>
        <dbReference type="Proteomes" id="UP001497497"/>
    </source>
</evidence>
<evidence type="ECO:0000256" key="1">
    <source>
        <dbReference type="ARBA" id="ARBA00004370"/>
    </source>
</evidence>
<dbReference type="GO" id="GO:0016020">
    <property type="term" value="C:membrane"/>
    <property type="evidence" value="ECO:0007669"/>
    <property type="project" value="UniProtKB-SubCell"/>
</dbReference>
<feature type="signal peptide" evidence="8">
    <location>
        <begin position="1"/>
        <end position="23"/>
    </location>
</feature>
<evidence type="ECO:0000256" key="8">
    <source>
        <dbReference type="SAM" id="SignalP"/>
    </source>
</evidence>
<comment type="caution">
    <text evidence="11">The sequence shown here is derived from an EMBL/GenBank/DDBJ whole genome shotgun (WGS) entry which is preliminary data.</text>
</comment>
<dbReference type="Pfam" id="PF03782">
    <property type="entry name" value="AMOP"/>
    <property type="match status" value="1"/>
</dbReference>
<dbReference type="InterPro" id="IPR056619">
    <property type="entry name" value="C8-3_MUC4"/>
</dbReference>
<dbReference type="AlphaFoldDB" id="A0AAV2IFV4"/>
<proteinExistence type="predicted"/>
<dbReference type="EMBL" id="CAXITT010000679">
    <property type="protein sequence ID" value="CAL1545125.1"/>
    <property type="molecule type" value="Genomic_DNA"/>
</dbReference>
<evidence type="ECO:0000313" key="11">
    <source>
        <dbReference type="EMBL" id="CAL1545125.1"/>
    </source>
</evidence>
<protein>
    <submittedName>
        <fullName evidence="11">Uncharacterized protein</fullName>
    </submittedName>
</protein>
<dbReference type="Pfam" id="PF00094">
    <property type="entry name" value="VWD"/>
    <property type="match status" value="1"/>
</dbReference>
<evidence type="ECO:0000256" key="4">
    <source>
        <dbReference type="ARBA" id="ARBA00023136"/>
    </source>
</evidence>
<keyword evidence="2 7" id="KW-0812">Transmembrane</keyword>
<keyword evidence="8" id="KW-0732">Signal</keyword>
<dbReference type="PANTHER" id="PTHR13802:SF52">
    <property type="entry name" value="MUCIN-4"/>
    <property type="match status" value="1"/>
</dbReference>
<dbReference type="InterPro" id="IPR005533">
    <property type="entry name" value="AMOP_dom"/>
</dbReference>
<keyword evidence="3 7" id="KW-1133">Transmembrane helix</keyword>
<dbReference type="SMART" id="SM00723">
    <property type="entry name" value="AMOP"/>
    <property type="match status" value="1"/>
</dbReference>
<dbReference type="InterPro" id="IPR051495">
    <property type="entry name" value="Epithelial_Barrier/Signaling"/>
</dbReference>
<organism evidence="11 12">
    <name type="scientific">Lymnaea stagnalis</name>
    <name type="common">Great pond snail</name>
    <name type="synonym">Helix stagnalis</name>
    <dbReference type="NCBI Taxonomy" id="6523"/>
    <lineage>
        <taxon>Eukaryota</taxon>
        <taxon>Metazoa</taxon>
        <taxon>Spiralia</taxon>
        <taxon>Lophotrochozoa</taxon>
        <taxon>Mollusca</taxon>
        <taxon>Gastropoda</taxon>
        <taxon>Heterobranchia</taxon>
        <taxon>Euthyneura</taxon>
        <taxon>Panpulmonata</taxon>
        <taxon>Hygrophila</taxon>
        <taxon>Lymnaeoidea</taxon>
        <taxon>Lymnaeidae</taxon>
        <taxon>Lymnaea</taxon>
    </lineage>
</organism>
<keyword evidence="5" id="KW-1015">Disulfide bond</keyword>
<feature type="domain" description="AMOP" evidence="9">
    <location>
        <begin position="535"/>
        <end position="684"/>
    </location>
</feature>
<gene>
    <name evidence="11" type="ORF">GSLYS_00018608001</name>
</gene>
<evidence type="ECO:0000256" key="3">
    <source>
        <dbReference type="ARBA" id="ARBA00022989"/>
    </source>
</evidence>